<comment type="function">
    <text evidence="10">Forms passive diffusion pores that allow small molecular weight hydrophilic materials across the outer membrane.</text>
</comment>
<evidence type="ECO:0000256" key="4">
    <source>
        <dbReference type="ARBA" id="ARBA00022692"/>
    </source>
</evidence>
<comment type="similarity">
    <text evidence="1 10">Belongs to the alphaproteobacteria porin family.</text>
</comment>
<evidence type="ECO:0000256" key="7">
    <source>
        <dbReference type="ARBA" id="ARBA00023114"/>
    </source>
</evidence>
<keyword evidence="5 10" id="KW-0732">Signal</keyword>
<evidence type="ECO:0000313" key="11">
    <source>
        <dbReference type="EMBL" id="TBW39761.1"/>
    </source>
</evidence>
<keyword evidence="9 10" id="KW-0998">Cell outer membrane</keyword>
<protein>
    <recommendedName>
        <fullName evidence="10">Porin</fullName>
    </recommendedName>
</protein>
<dbReference type="GO" id="GO:0046930">
    <property type="term" value="C:pore complex"/>
    <property type="evidence" value="ECO:0007669"/>
    <property type="project" value="UniProtKB-KW"/>
</dbReference>
<keyword evidence="12" id="KW-1185">Reference proteome</keyword>
<evidence type="ECO:0000256" key="1">
    <source>
        <dbReference type="ARBA" id="ARBA00009521"/>
    </source>
</evidence>
<proteinExistence type="inferred from homology"/>
<organism evidence="11 12">
    <name type="scientific">Siculibacillus lacustris</name>
    <dbReference type="NCBI Taxonomy" id="1549641"/>
    <lineage>
        <taxon>Bacteria</taxon>
        <taxon>Pseudomonadati</taxon>
        <taxon>Pseudomonadota</taxon>
        <taxon>Alphaproteobacteria</taxon>
        <taxon>Hyphomicrobiales</taxon>
        <taxon>Ancalomicrobiaceae</taxon>
        <taxon>Siculibacillus</taxon>
    </lineage>
</organism>
<comment type="caution">
    <text evidence="11">The sequence shown here is derived from an EMBL/GenBank/DDBJ whole genome shotgun (WGS) entry which is preliminary data.</text>
</comment>
<accession>A0A4V2KU30</accession>
<comment type="subcellular location">
    <subcellularLocation>
        <location evidence="10">Cell outer membrane</location>
        <topology evidence="10">Multi-pass membrane protein</topology>
    </subcellularLocation>
</comment>
<evidence type="ECO:0000256" key="5">
    <source>
        <dbReference type="ARBA" id="ARBA00022729"/>
    </source>
</evidence>
<dbReference type="Pfam" id="PF02530">
    <property type="entry name" value="Porin_2"/>
    <property type="match status" value="1"/>
</dbReference>
<keyword evidence="2 10" id="KW-0813">Transport</keyword>
<dbReference type="InterPro" id="IPR003684">
    <property type="entry name" value="Porin_alphabac"/>
</dbReference>
<keyword evidence="3 10" id="KW-1134">Transmembrane beta strand</keyword>
<keyword evidence="7 10" id="KW-0626">Porin</keyword>
<sequence length="449" mass="46845">MSERSRVGSGPIVENEPSGGFLMNFKLAILAAAAIGAATTAQAADLAKKAPAAANYVKVCDTFGAGFFYIPGSDTCLKISGLVRAEYYVGGKSEAWNGGSWSGKSNGQAGGATGNYRQNNGIGTFARGEIDIDARTSTEFGLLRSFIALQADLASGKNTVATLDKGFIQFGGLTAGHAQSFFDFWTGYSIGNYETAHSDTSTNLLAYTFSFGNGISATLSIEDPTTGGRRVTGTGFSYYTNVTPFNIVSPTTAASVAYGGARAPDFIANLAVDQAWGKAQVSAALHEDYGSVSGDKYGYAFLGGVQINLPALGAGDKLALQAAYAKGAVAYVFAGNDGGAYDFSVVNASLKQSDAWSITGALTHNWTKKLSSTIELGYASFNSGLSTAGFGGSKVDDFSQLDVQGNLAWTPVTGLTVIGEVEYRKIDYSWSGAKDKDAVLGILRVQRDF</sequence>
<dbReference type="Proteomes" id="UP000292781">
    <property type="component" value="Unassembled WGS sequence"/>
</dbReference>
<keyword evidence="6 10" id="KW-0406">Ion transport</keyword>
<dbReference type="SUPFAM" id="SSF56935">
    <property type="entry name" value="Porins"/>
    <property type="match status" value="1"/>
</dbReference>
<feature type="chain" id="PRO_5021042618" description="Porin" evidence="10">
    <location>
        <begin position="44"/>
        <end position="449"/>
    </location>
</feature>
<reference evidence="11 12" key="1">
    <citation type="submission" date="2019-02" db="EMBL/GenBank/DDBJ databases">
        <title>Siculibacillus lacustris gen. nov., sp. nov., a new rosette-forming bacterium isolated from a freshwater crater lake (Lake St. Ana, Romania).</title>
        <authorList>
            <person name="Felfoldi T."/>
            <person name="Marton Z."/>
            <person name="Szabo A."/>
            <person name="Mentes A."/>
            <person name="Boka K."/>
            <person name="Marialigeti K."/>
            <person name="Mathe I."/>
            <person name="Koncz M."/>
            <person name="Schumann P."/>
            <person name="Toth E."/>
        </authorList>
    </citation>
    <scope>NUCLEOTIDE SEQUENCE [LARGE SCALE GENOMIC DNA]</scope>
    <source>
        <strain evidence="11 12">SA-279</strain>
    </source>
</reference>
<evidence type="ECO:0000256" key="8">
    <source>
        <dbReference type="ARBA" id="ARBA00023136"/>
    </source>
</evidence>
<feature type="signal peptide" evidence="10">
    <location>
        <begin position="1"/>
        <end position="43"/>
    </location>
</feature>
<dbReference type="OrthoDB" id="7801681at2"/>
<keyword evidence="4 10" id="KW-0812">Transmembrane</keyword>
<dbReference type="GO" id="GO:0006811">
    <property type="term" value="P:monoatomic ion transport"/>
    <property type="evidence" value="ECO:0007669"/>
    <property type="project" value="UniProtKB-KW"/>
</dbReference>
<evidence type="ECO:0000256" key="2">
    <source>
        <dbReference type="ARBA" id="ARBA00022448"/>
    </source>
</evidence>
<keyword evidence="8 10" id="KW-0472">Membrane</keyword>
<evidence type="ECO:0000256" key="3">
    <source>
        <dbReference type="ARBA" id="ARBA00022452"/>
    </source>
</evidence>
<evidence type="ECO:0000256" key="10">
    <source>
        <dbReference type="RuleBase" id="RU364005"/>
    </source>
</evidence>
<gene>
    <name evidence="11" type="ORF">EYW49_05755</name>
</gene>
<dbReference type="EMBL" id="SJFN01000006">
    <property type="protein sequence ID" value="TBW39761.1"/>
    <property type="molecule type" value="Genomic_DNA"/>
</dbReference>
<evidence type="ECO:0000313" key="12">
    <source>
        <dbReference type="Proteomes" id="UP000292781"/>
    </source>
</evidence>
<dbReference type="GO" id="GO:0009279">
    <property type="term" value="C:cell outer membrane"/>
    <property type="evidence" value="ECO:0007669"/>
    <property type="project" value="UniProtKB-SubCell"/>
</dbReference>
<dbReference type="GO" id="GO:0015288">
    <property type="term" value="F:porin activity"/>
    <property type="evidence" value="ECO:0007669"/>
    <property type="project" value="UniProtKB-KW"/>
</dbReference>
<evidence type="ECO:0000256" key="6">
    <source>
        <dbReference type="ARBA" id="ARBA00023065"/>
    </source>
</evidence>
<dbReference type="AlphaFoldDB" id="A0A4V2KU30"/>
<comment type="domain">
    <text evidence="10">Consists of 16-stranded beta-barrel sheets, with large surface-exposed loops, that form a transmembrane pore at the center of each barrel. The pore is partially ocluded by a peptide loop that folds into the pore lumen.</text>
</comment>
<name>A0A4V2KU30_9HYPH</name>
<evidence type="ECO:0000256" key="9">
    <source>
        <dbReference type="ARBA" id="ARBA00023237"/>
    </source>
</evidence>